<dbReference type="AlphaFoldDB" id="A0A8H9KQW2"/>
<evidence type="ECO:0000313" key="2">
    <source>
        <dbReference type="Proteomes" id="UP000628079"/>
    </source>
</evidence>
<proteinExistence type="predicted"/>
<evidence type="ECO:0000313" key="1">
    <source>
        <dbReference type="EMBL" id="GGB81463.1"/>
    </source>
</evidence>
<dbReference type="Pfam" id="PF19827">
    <property type="entry name" value="DUF6308"/>
    <property type="match status" value="1"/>
</dbReference>
<organism evidence="1 2">
    <name type="scientific">Knoellia flava</name>
    <dbReference type="NCBI Taxonomy" id="913969"/>
    <lineage>
        <taxon>Bacteria</taxon>
        <taxon>Bacillati</taxon>
        <taxon>Actinomycetota</taxon>
        <taxon>Actinomycetes</taxon>
        <taxon>Micrococcales</taxon>
        <taxon>Intrasporangiaceae</taxon>
        <taxon>Knoellia</taxon>
    </lineage>
</organism>
<dbReference type="EMBL" id="BMEA01000002">
    <property type="protein sequence ID" value="GGB81463.1"/>
    <property type="molecule type" value="Genomic_DNA"/>
</dbReference>
<name>A0A8H9KQW2_9MICO</name>
<protein>
    <submittedName>
        <fullName evidence="1">Uncharacterized protein</fullName>
    </submittedName>
</protein>
<dbReference type="InterPro" id="IPR046275">
    <property type="entry name" value="DUF6308"/>
</dbReference>
<reference evidence="1" key="2">
    <citation type="submission" date="2020-09" db="EMBL/GenBank/DDBJ databases">
        <authorList>
            <person name="Sun Q."/>
            <person name="Zhou Y."/>
        </authorList>
    </citation>
    <scope>NUCLEOTIDE SEQUENCE</scope>
    <source>
        <strain evidence="1">CGMCC 1.10749</strain>
    </source>
</reference>
<accession>A0A8H9KQW2</accession>
<dbReference type="Proteomes" id="UP000628079">
    <property type="component" value="Unassembled WGS sequence"/>
</dbReference>
<comment type="caution">
    <text evidence="1">The sequence shown here is derived from an EMBL/GenBank/DDBJ whole genome shotgun (WGS) entry which is preliminary data.</text>
</comment>
<sequence>MIKDRFTALPESWTVADETTVSKSLEAVGAALTAPAVVDNLVAYYARDRNFAGATFLDLDPVSPWDLNSSDLLALNLLSVQAPPYSVRRLLEPSPDRNLVLRLLSEDSLPLDADLATADPATMTAMADLHEAIKACLSPAHVKTKNSWVTASKLCARKRPDLFPVRDSVVCGYLGLGNNYQVDWQVFRRIVQETSIRTAIDERIDAAAAKGAAIGHPNRRLRHLDAILWMHART</sequence>
<dbReference type="RefSeq" id="WP_156971543.1">
    <property type="nucleotide sequence ID" value="NZ_BMEA01000002.1"/>
</dbReference>
<reference evidence="1" key="1">
    <citation type="journal article" date="2014" name="Int. J. Syst. Evol. Microbiol.">
        <title>Complete genome sequence of Corynebacterium casei LMG S-19264T (=DSM 44701T), isolated from a smear-ripened cheese.</title>
        <authorList>
            <consortium name="US DOE Joint Genome Institute (JGI-PGF)"/>
            <person name="Walter F."/>
            <person name="Albersmeier A."/>
            <person name="Kalinowski J."/>
            <person name="Ruckert C."/>
        </authorList>
    </citation>
    <scope>NUCLEOTIDE SEQUENCE</scope>
    <source>
        <strain evidence="1">CGMCC 1.10749</strain>
    </source>
</reference>
<gene>
    <name evidence="1" type="ORF">GCM10011314_21340</name>
</gene>